<feature type="region of interest" description="Disordered" evidence="1">
    <location>
        <begin position="86"/>
        <end position="132"/>
    </location>
</feature>
<proteinExistence type="predicted"/>
<name>A0A6V7TTD6_MELEN</name>
<evidence type="ECO:0000313" key="2">
    <source>
        <dbReference type="EMBL" id="CAD2134156.1"/>
    </source>
</evidence>
<sequence length="279" mass="33144">MLKITKLVGSGTYFKDIAKRTIEYIENRKYDELLTLVVVHHGSDFVKIAKILKRMSFKTENLKNDVFGLDTYFKFILLEDEEYEEIEDEDRIVEEEHEEEDRIVEEEYEDQDFDEESDDSETSDDSDDDTLSSNLMCLSYTEKEYETEMTMGTLEYDWSANSQHKNWLKLNKICQEELRNFEIDLSKEIEHTRKDSKAVKEWRNGRHENSIASRFGEFKKGCDELKKLMNKESEFTCSRNYPITDSNNDGSKSLLRILESIQILSVSILHRKEDREKRR</sequence>
<accession>A0A6V7TTD6</accession>
<evidence type="ECO:0000256" key="1">
    <source>
        <dbReference type="SAM" id="MobiDB-lite"/>
    </source>
</evidence>
<evidence type="ECO:0000313" key="3">
    <source>
        <dbReference type="Proteomes" id="UP000580250"/>
    </source>
</evidence>
<reference evidence="2 3" key="1">
    <citation type="submission" date="2020-08" db="EMBL/GenBank/DDBJ databases">
        <authorList>
            <person name="Koutsovoulos G."/>
            <person name="Danchin GJ E."/>
        </authorList>
    </citation>
    <scope>NUCLEOTIDE SEQUENCE [LARGE SCALE GENOMIC DNA]</scope>
</reference>
<dbReference type="AlphaFoldDB" id="A0A6V7TTD6"/>
<dbReference type="EMBL" id="CAJEWN010000014">
    <property type="protein sequence ID" value="CAD2134156.1"/>
    <property type="molecule type" value="Genomic_DNA"/>
</dbReference>
<protein>
    <submittedName>
        <fullName evidence="2">Uncharacterized protein</fullName>
    </submittedName>
</protein>
<comment type="caution">
    <text evidence="2">The sequence shown here is derived from an EMBL/GenBank/DDBJ whole genome shotgun (WGS) entry which is preliminary data.</text>
</comment>
<feature type="compositionally biased region" description="Acidic residues" evidence="1">
    <location>
        <begin position="86"/>
        <end position="130"/>
    </location>
</feature>
<dbReference type="Proteomes" id="UP000580250">
    <property type="component" value="Unassembled WGS sequence"/>
</dbReference>
<gene>
    <name evidence="2" type="ORF">MENT_LOCUS4267</name>
</gene>
<organism evidence="2 3">
    <name type="scientific">Meloidogyne enterolobii</name>
    <name type="common">Root-knot nematode worm</name>
    <name type="synonym">Meloidogyne mayaguensis</name>
    <dbReference type="NCBI Taxonomy" id="390850"/>
    <lineage>
        <taxon>Eukaryota</taxon>
        <taxon>Metazoa</taxon>
        <taxon>Ecdysozoa</taxon>
        <taxon>Nematoda</taxon>
        <taxon>Chromadorea</taxon>
        <taxon>Rhabditida</taxon>
        <taxon>Tylenchina</taxon>
        <taxon>Tylenchomorpha</taxon>
        <taxon>Tylenchoidea</taxon>
        <taxon>Meloidogynidae</taxon>
        <taxon>Meloidogyninae</taxon>
        <taxon>Meloidogyne</taxon>
    </lineage>
</organism>